<dbReference type="VEuPathDB" id="VectorBase:LLONM1_009852"/>
<evidence type="ECO:0000256" key="1">
    <source>
        <dbReference type="SAM" id="MobiDB-lite"/>
    </source>
</evidence>
<organism evidence="2 3">
    <name type="scientific">Lutzomyia longipalpis</name>
    <name type="common">Sand fly</name>
    <dbReference type="NCBI Taxonomy" id="7200"/>
    <lineage>
        <taxon>Eukaryota</taxon>
        <taxon>Metazoa</taxon>
        <taxon>Ecdysozoa</taxon>
        <taxon>Arthropoda</taxon>
        <taxon>Hexapoda</taxon>
        <taxon>Insecta</taxon>
        <taxon>Pterygota</taxon>
        <taxon>Neoptera</taxon>
        <taxon>Endopterygota</taxon>
        <taxon>Diptera</taxon>
        <taxon>Nematocera</taxon>
        <taxon>Psychodoidea</taxon>
        <taxon>Psychodidae</taxon>
        <taxon>Lutzomyia</taxon>
        <taxon>Lutzomyia</taxon>
    </lineage>
</organism>
<protein>
    <submittedName>
        <fullName evidence="2">Uncharacterized protein</fullName>
    </submittedName>
</protein>
<feature type="compositionally biased region" description="Basic and acidic residues" evidence="1">
    <location>
        <begin position="178"/>
        <end position="219"/>
    </location>
</feature>
<reference evidence="2" key="1">
    <citation type="submission" date="2020-05" db="UniProtKB">
        <authorList>
            <consortium name="EnsemblMetazoa"/>
        </authorList>
    </citation>
    <scope>IDENTIFICATION</scope>
    <source>
        <strain evidence="2">Jacobina</strain>
    </source>
</reference>
<feature type="region of interest" description="Disordered" evidence="1">
    <location>
        <begin position="153"/>
        <end position="246"/>
    </location>
</feature>
<feature type="compositionally biased region" description="Basic and acidic residues" evidence="1">
    <location>
        <begin position="96"/>
        <end position="128"/>
    </location>
</feature>
<dbReference type="VEuPathDB" id="VectorBase:LLOJ005167"/>
<feature type="region of interest" description="Disordered" evidence="1">
    <location>
        <begin position="24"/>
        <end position="128"/>
    </location>
</feature>
<sequence>MSWKTEPHSSSQSYDFYKLASSGMEHTSYKNPGGGRRSQEHDGRRQGRRYDGDESPTERYGSKSPSRADLREYLETRKPKSWKRSVGRSMSPPGKKRYDSDDDATKDLHKQLSELKKRHKEYEADLESHPKYQEEWRKFWNRRCDELHHFGVDTDTYDFKPECGMEHTSYKNPGGGRRSQEHDGRRQGRRYDGDESPTERYGSKSPSRADLREYLETRKPKSWKRSVGRSMSPPGKKRYDSDDDATKDLHKQLSELKKRHKEYEADLESHPKYQEEWRKFWNRRCDELHHFGVDTDTYDFKPEWLEFWKLRLKELYDEESEPIIKAIREVKEREEDDKSWSSDEPSTVTNPLKAMLRKSPSLALEEISRAKSSRTPLLIQNMGISPDTNDDSLTITSALETITNLEEGLSRIGPKVIDLVGKSLGLIEGMDFDNFDRSKDMPNIKERLNGQLLHNKIQSVQKTFENITTILRGMTSSPNKNKKCTSDDPMSSLNDDVKQWMSIFTDVIENIEEKRVEERHFIHQSPQPSGTGHLTDAEVEALLQNYDTLSEKEKNHLIMFLKNLEKTDEERVKRLKYFFNGQVNRALSAVPDSTDDHRWKDKSRDRSRSPLRSRDRSPKRSRDRSPRMPRDRSRDKSYSRSRDRSPDWSRERSRSREWSPERSRERSRERTRERSYSIEQQRSKRPRTPSPIPEIFDNLHTLYQEQFKDPFYSDVIEAIKQPHWRAPPEVDTFIKFWKGLKIDPESGTLKLNLSGQEVFVIPDRIQRNVVQDFHRRKVGSGQLMCRSRSDTISYVKKYCFIPNYIKVINNVIDKCRFCNQKRK</sequence>
<accession>A0A1B0CKN0</accession>
<dbReference type="AlphaFoldDB" id="A0A1B0CKN0"/>
<dbReference type="EMBL" id="AJWK01016475">
    <property type="status" value="NOT_ANNOTATED_CDS"/>
    <property type="molecule type" value="Genomic_DNA"/>
</dbReference>
<dbReference type="EMBL" id="AJWK01016476">
    <property type="status" value="NOT_ANNOTATED_CDS"/>
    <property type="molecule type" value="Genomic_DNA"/>
</dbReference>
<evidence type="ECO:0000313" key="3">
    <source>
        <dbReference type="Proteomes" id="UP000092461"/>
    </source>
</evidence>
<feature type="compositionally biased region" description="Basic and acidic residues" evidence="1">
    <location>
        <begin position="37"/>
        <end position="78"/>
    </location>
</feature>
<feature type="compositionally biased region" description="Basic and acidic residues" evidence="1">
    <location>
        <begin position="153"/>
        <end position="169"/>
    </location>
</feature>
<proteinExistence type="predicted"/>
<feature type="compositionally biased region" description="Basic and acidic residues" evidence="1">
    <location>
        <begin position="237"/>
        <end position="246"/>
    </location>
</feature>
<keyword evidence="3" id="KW-1185">Reference proteome</keyword>
<feature type="compositionally biased region" description="Basic and acidic residues" evidence="1">
    <location>
        <begin position="594"/>
        <end position="676"/>
    </location>
</feature>
<name>A0A1B0CKN0_LUTLO</name>
<feature type="region of interest" description="Disordered" evidence="1">
    <location>
        <begin position="589"/>
        <end position="693"/>
    </location>
</feature>
<dbReference type="Proteomes" id="UP000092461">
    <property type="component" value="Unassembled WGS sequence"/>
</dbReference>
<evidence type="ECO:0000313" key="2">
    <source>
        <dbReference type="EnsemblMetazoa" id="LLOJ005167-PA"/>
    </source>
</evidence>
<dbReference type="EnsemblMetazoa" id="LLOJ005167-RA">
    <property type="protein sequence ID" value="LLOJ005167-PA"/>
    <property type="gene ID" value="LLOJ005167"/>
</dbReference>